<dbReference type="GO" id="GO:0005886">
    <property type="term" value="C:plasma membrane"/>
    <property type="evidence" value="ECO:0007669"/>
    <property type="project" value="UniProtKB-SubCell"/>
</dbReference>
<dbReference type="SUPFAM" id="SSF103473">
    <property type="entry name" value="MFS general substrate transporter"/>
    <property type="match status" value="1"/>
</dbReference>
<accession>E8V4B7</accession>
<feature type="transmembrane region" description="Helical" evidence="8">
    <location>
        <begin position="316"/>
        <end position="338"/>
    </location>
</feature>
<evidence type="ECO:0000256" key="1">
    <source>
        <dbReference type="ARBA" id="ARBA00004651"/>
    </source>
</evidence>
<dbReference type="eggNOG" id="COG2814">
    <property type="taxonomic scope" value="Bacteria"/>
</dbReference>
<feature type="transmembrane region" description="Helical" evidence="8">
    <location>
        <begin position="378"/>
        <end position="400"/>
    </location>
</feature>
<keyword evidence="6 8" id="KW-1133">Transmembrane helix</keyword>
<dbReference type="InterPro" id="IPR004638">
    <property type="entry name" value="EmrB-like"/>
</dbReference>
<dbReference type="PANTHER" id="PTHR42718">
    <property type="entry name" value="MAJOR FACILITATOR SUPERFAMILY MULTIDRUG TRANSPORTER MFSC"/>
    <property type="match status" value="1"/>
</dbReference>
<evidence type="ECO:0000256" key="8">
    <source>
        <dbReference type="SAM" id="Phobius"/>
    </source>
</evidence>
<feature type="transmembrane region" description="Helical" evidence="8">
    <location>
        <begin position="345"/>
        <end position="366"/>
    </location>
</feature>
<dbReference type="PANTHER" id="PTHR42718:SF9">
    <property type="entry name" value="MAJOR FACILITATOR SUPERFAMILY MULTIDRUG TRANSPORTER MFSC"/>
    <property type="match status" value="1"/>
</dbReference>
<evidence type="ECO:0000313" key="11">
    <source>
        <dbReference type="Proteomes" id="UP000006844"/>
    </source>
</evidence>
<dbReference type="STRING" id="401053.AciPR4_2904"/>
<keyword evidence="11" id="KW-1185">Reference proteome</keyword>
<evidence type="ECO:0000259" key="9">
    <source>
        <dbReference type="PROSITE" id="PS50850"/>
    </source>
</evidence>
<dbReference type="AlphaFoldDB" id="E8V4B7"/>
<evidence type="ECO:0000256" key="7">
    <source>
        <dbReference type="ARBA" id="ARBA00023136"/>
    </source>
</evidence>
<dbReference type="Gene3D" id="1.20.1720.10">
    <property type="entry name" value="Multidrug resistance protein D"/>
    <property type="match status" value="1"/>
</dbReference>
<dbReference type="EMBL" id="CP002467">
    <property type="protein sequence ID" value="ADV83666.1"/>
    <property type="molecule type" value="Genomic_DNA"/>
</dbReference>
<evidence type="ECO:0000256" key="2">
    <source>
        <dbReference type="ARBA" id="ARBA00008537"/>
    </source>
</evidence>
<dbReference type="InterPro" id="IPR020846">
    <property type="entry name" value="MFS_dom"/>
</dbReference>
<comment type="similarity">
    <text evidence="2">Belongs to the major facilitator superfamily. EmrB family.</text>
</comment>
<keyword evidence="3" id="KW-0813">Transport</keyword>
<feature type="transmembrane region" description="Helical" evidence="8">
    <location>
        <begin position="242"/>
        <end position="261"/>
    </location>
</feature>
<evidence type="ECO:0000256" key="3">
    <source>
        <dbReference type="ARBA" id="ARBA00022448"/>
    </source>
</evidence>
<proteinExistence type="inferred from homology"/>
<evidence type="ECO:0000256" key="5">
    <source>
        <dbReference type="ARBA" id="ARBA00022692"/>
    </source>
</evidence>
<dbReference type="KEGG" id="tsa:AciPR4_2904"/>
<gene>
    <name evidence="10" type="ordered locus">AciPR4_2904</name>
</gene>
<dbReference type="GO" id="GO:0022857">
    <property type="term" value="F:transmembrane transporter activity"/>
    <property type="evidence" value="ECO:0007669"/>
    <property type="project" value="InterPro"/>
</dbReference>
<name>E8V4B7_TERSS</name>
<dbReference type="OrthoDB" id="9814303at2"/>
<feature type="transmembrane region" description="Helical" evidence="8">
    <location>
        <begin position="148"/>
        <end position="167"/>
    </location>
</feature>
<feature type="transmembrane region" description="Helical" evidence="8">
    <location>
        <begin position="282"/>
        <end position="304"/>
    </location>
</feature>
<dbReference type="RefSeq" id="WP_013569398.1">
    <property type="nucleotide sequence ID" value="NC_014963.1"/>
</dbReference>
<evidence type="ECO:0000256" key="4">
    <source>
        <dbReference type="ARBA" id="ARBA00022475"/>
    </source>
</evidence>
<dbReference type="CDD" id="cd17503">
    <property type="entry name" value="MFS_LmrB_MDR_like"/>
    <property type="match status" value="1"/>
</dbReference>
<keyword evidence="5 8" id="KW-0812">Transmembrane</keyword>
<feature type="transmembrane region" description="Helical" evidence="8">
    <location>
        <begin position="88"/>
        <end position="114"/>
    </location>
</feature>
<keyword evidence="4" id="KW-1003">Cell membrane</keyword>
<dbReference type="InterPro" id="IPR036259">
    <property type="entry name" value="MFS_trans_sf"/>
</dbReference>
<dbReference type="Gene3D" id="1.20.1250.20">
    <property type="entry name" value="MFS general substrate transporter like domains"/>
    <property type="match status" value="1"/>
</dbReference>
<dbReference type="InterPro" id="IPR011701">
    <property type="entry name" value="MFS"/>
</dbReference>
<dbReference type="HOGENOM" id="CLU_000960_22_3_0"/>
<feature type="domain" description="Major facilitator superfamily (MFS) profile" evidence="9">
    <location>
        <begin position="21"/>
        <end position="520"/>
    </location>
</feature>
<dbReference type="NCBIfam" id="TIGR00711">
    <property type="entry name" value="efflux_EmrB"/>
    <property type="match status" value="1"/>
</dbReference>
<keyword evidence="7 8" id="KW-0472">Membrane</keyword>
<feature type="transmembrane region" description="Helical" evidence="8">
    <location>
        <begin position="173"/>
        <end position="190"/>
    </location>
</feature>
<dbReference type="Proteomes" id="UP000006844">
    <property type="component" value="Chromosome"/>
</dbReference>
<feature type="transmembrane region" description="Helical" evidence="8">
    <location>
        <begin position="497"/>
        <end position="515"/>
    </location>
</feature>
<dbReference type="Pfam" id="PF07690">
    <property type="entry name" value="MFS_1"/>
    <property type="match status" value="1"/>
</dbReference>
<protein>
    <submittedName>
        <fullName evidence="10">Drug resistance transporter, EmrB/QacA subfamily</fullName>
    </submittedName>
</protein>
<reference evidence="10 11" key="1">
    <citation type="journal article" date="2012" name="Stand. Genomic Sci.">
        <title>Complete genome sequence of Terriglobus saanensis type strain SP1PR4(T), an Acidobacteria from tundra soil.</title>
        <authorList>
            <person name="Rawat S.R."/>
            <person name="Mannisto M.K."/>
            <person name="Starovoytov V."/>
            <person name="Goodwin L."/>
            <person name="Nolan M."/>
            <person name="Hauser L."/>
            <person name="Land M."/>
            <person name="Davenport K.W."/>
            <person name="Woyke T."/>
            <person name="Haggblom M.M."/>
        </authorList>
    </citation>
    <scope>NUCLEOTIDE SEQUENCE</scope>
    <source>
        <strain evidence="11">ATCC BAA-1853 / DSM 23119 / SP1PR4</strain>
    </source>
</reference>
<feature type="transmembrane region" description="Helical" evidence="8">
    <location>
        <begin position="64"/>
        <end position="82"/>
    </location>
</feature>
<comment type="subcellular location">
    <subcellularLocation>
        <location evidence="1">Cell membrane</location>
        <topology evidence="1">Multi-pass membrane protein</topology>
    </subcellularLocation>
</comment>
<sequence>MATTAIALPGPSERHVSPWLLAATVPLAAFMEFLDTTIVNVAVEHIAGDLSSSVDEATYVLTSYLVANVIVLPLSGYLTGLLGRKNYYLWSVVIFTIASALCGLAPSLGFLVFFRVLQGLGGGGLQPLSQAILMDAFPPEKKSTAQSLFAVVATVAPAIGPIAGGWLTDNYSWRWIFFINIPIGIFAFVANSRLIQDPPHIERFAPRSRKFDYQGLTFLAVGLGSLQFVIDRGQVLDWFGSITITTFSILSVVSLIAFVGWELTHSHPVVDLRLLANKNFSLSVFAMLVFGFVFYAVTYLQPLFCQQMLGWTATSAGLALSPGALVFFVFMPAMPLLIKRMTPRYMIVLGFLMHGVVCLILVHSNLHVPFGRVLGTRIFEIVSVVFLMIPINVMAYGFLVKTKITSGSGLLNLGRNMGASFGVSMAAAMLARRVQTHQSMMVSHLTPADLANRAVMSSNTQLLVQHGWSYVDAKVGAIALVARVVEQQAMMLSYIDIFWVLAVASFLAAPIPLLIRSKKSTGPVELHVE</sequence>
<evidence type="ECO:0000313" key="10">
    <source>
        <dbReference type="EMBL" id="ADV83666.1"/>
    </source>
</evidence>
<organism evidence="10 11">
    <name type="scientific">Terriglobus saanensis (strain ATCC BAA-1853 / DSM 23119 / SP1PR4)</name>
    <dbReference type="NCBI Taxonomy" id="401053"/>
    <lineage>
        <taxon>Bacteria</taxon>
        <taxon>Pseudomonadati</taxon>
        <taxon>Acidobacteriota</taxon>
        <taxon>Terriglobia</taxon>
        <taxon>Terriglobales</taxon>
        <taxon>Acidobacteriaceae</taxon>
        <taxon>Terriglobus</taxon>
    </lineage>
</organism>
<evidence type="ECO:0000256" key="6">
    <source>
        <dbReference type="ARBA" id="ARBA00022989"/>
    </source>
</evidence>
<dbReference type="PROSITE" id="PS50850">
    <property type="entry name" value="MFS"/>
    <property type="match status" value="1"/>
</dbReference>